<dbReference type="Gene3D" id="3.30.465.10">
    <property type="match status" value="1"/>
</dbReference>
<evidence type="ECO:0000313" key="10">
    <source>
        <dbReference type="EMBL" id="ORZ35810.1"/>
    </source>
</evidence>
<name>A0A1Y2HMJ0_9FUNG</name>
<evidence type="ECO:0000256" key="7">
    <source>
        <dbReference type="ARBA" id="ARBA00051436"/>
    </source>
</evidence>
<dbReference type="OrthoDB" id="5332616at2759"/>
<dbReference type="InterPro" id="IPR036318">
    <property type="entry name" value="FAD-bd_PCMH-like_sf"/>
</dbReference>
<keyword evidence="11" id="KW-1185">Reference proteome</keyword>
<evidence type="ECO:0000256" key="2">
    <source>
        <dbReference type="ARBA" id="ARBA00008000"/>
    </source>
</evidence>
<dbReference type="FunFam" id="1.10.45.10:FF:000001">
    <property type="entry name" value="D-lactate dehydrogenase mitochondrial"/>
    <property type="match status" value="1"/>
</dbReference>
<comment type="cofactor">
    <cofactor evidence="1">
        <name>FAD</name>
        <dbReference type="ChEBI" id="CHEBI:57692"/>
    </cofactor>
</comment>
<dbReference type="GO" id="GO:0071949">
    <property type="term" value="F:FAD binding"/>
    <property type="evidence" value="ECO:0007669"/>
    <property type="project" value="InterPro"/>
</dbReference>
<dbReference type="GO" id="GO:0004458">
    <property type="term" value="F:D-lactate dehydrogenase (cytochrome) activity"/>
    <property type="evidence" value="ECO:0007669"/>
    <property type="project" value="UniProtKB-EC"/>
</dbReference>
<keyword evidence="3" id="KW-0285">Flavoprotein</keyword>
<protein>
    <recommendedName>
        <fullName evidence="6">D-lactate dehydrogenase (cytochrome)</fullName>
        <ecNumber evidence="6">1.1.2.4</ecNumber>
    </recommendedName>
</protein>
<dbReference type="FunFam" id="3.30.70.2190:FF:000001">
    <property type="entry name" value="D-2-hydroxyglutarate dehydrogenase mitochondrial"/>
    <property type="match status" value="1"/>
</dbReference>
<dbReference type="EC" id="1.1.2.4" evidence="6"/>
<dbReference type="PANTHER" id="PTHR43716">
    <property type="entry name" value="D-2-HYDROXYGLUTARATE DEHYDROGENASE, MITOCHONDRIAL"/>
    <property type="match status" value="1"/>
</dbReference>
<dbReference type="Gene3D" id="3.30.43.10">
    <property type="entry name" value="Uridine Diphospho-n-acetylenolpyruvylglucosamine Reductase, domain 2"/>
    <property type="match status" value="1"/>
</dbReference>
<dbReference type="FunFam" id="3.30.70.2740:FF:000002">
    <property type="entry name" value="D-2-hydroxyglutarate dehydrogenase mitochondrial"/>
    <property type="match status" value="1"/>
</dbReference>
<dbReference type="InterPro" id="IPR016166">
    <property type="entry name" value="FAD-bd_PCMH"/>
</dbReference>
<dbReference type="FunFam" id="3.30.465.10:FF:000001">
    <property type="entry name" value="D-2-hydroxyglutarate dehydrogenase, mitochondrial"/>
    <property type="match status" value="1"/>
</dbReference>
<organism evidence="10 11">
    <name type="scientific">Catenaria anguillulae PL171</name>
    <dbReference type="NCBI Taxonomy" id="765915"/>
    <lineage>
        <taxon>Eukaryota</taxon>
        <taxon>Fungi</taxon>
        <taxon>Fungi incertae sedis</taxon>
        <taxon>Blastocladiomycota</taxon>
        <taxon>Blastocladiomycetes</taxon>
        <taxon>Blastocladiales</taxon>
        <taxon>Catenariaceae</taxon>
        <taxon>Catenaria</taxon>
    </lineage>
</organism>
<dbReference type="STRING" id="765915.A0A1Y2HMJ0"/>
<dbReference type="InterPro" id="IPR006094">
    <property type="entry name" value="Oxid_FAD_bind_N"/>
</dbReference>
<dbReference type="Gene3D" id="3.30.70.2740">
    <property type="match status" value="1"/>
</dbReference>
<dbReference type="SUPFAM" id="SSF55103">
    <property type="entry name" value="FAD-linked oxidases, C-terminal domain"/>
    <property type="match status" value="1"/>
</dbReference>
<proteinExistence type="inferred from homology"/>
<dbReference type="GO" id="GO:0005739">
    <property type="term" value="C:mitochondrion"/>
    <property type="evidence" value="ECO:0007669"/>
    <property type="project" value="TreeGrafter"/>
</dbReference>
<dbReference type="Proteomes" id="UP000193411">
    <property type="component" value="Unassembled WGS sequence"/>
</dbReference>
<comment type="catalytic activity">
    <reaction evidence="7">
        <text>(R)-lactate + 2 Fe(III)-[cytochrome c] = 2 Fe(II)-[cytochrome c] + pyruvate + 2 H(+)</text>
        <dbReference type="Rhea" id="RHEA:13521"/>
        <dbReference type="Rhea" id="RHEA-COMP:10350"/>
        <dbReference type="Rhea" id="RHEA-COMP:14399"/>
        <dbReference type="ChEBI" id="CHEBI:15361"/>
        <dbReference type="ChEBI" id="CHEBI:15378"/>
        <dbReference type="ChEBI" id="CHEBI:16004"/>
        <dbReference type="ChEBI" id="CHEBI:29033"/>
        <dbReference type="ChEBI" id="CHEBI:29034"/>
        <dbReference type="EC" id="1.1.2.4"/>
    </reaction>
</comment>
<evidence type="ECO:0000256" key="5">
    <source>
        <dbReference type="ARBA" id="ARBA00023002"/>
    </source>
</evidence>
<evidence type="ECO:0000313" key="11">
    <source>
        <dbReference type="Proteomes" id="UP000193411"/>
    </source>
</evidence>
<accession>A0A1Y2HMJ0</accession>
<dbReference type="InterPro" id="IPR016169">
    <property type="entry name" value="FAD-bd_PCMH_sub2"/>
</dbReference>
<dbReference type="Pfam" id="PF01565">
    <property type="entry name" value="FAD_binding_4"/>
    <property type="match status" value="1"/>
</dbReference>
<keyword evidence="5" id="KW-0560">Oxidoreductase</keyword>
<dbReference type="Gene3D" id="3.30.70.2190">
    <property type="match status" value="1"/>
</dbReference>
<dbReference type="FunFam" id="3.30.43.10:FF:000002">
    <property type="entry name" value="D-2-hydroxyglutarate dehydrogenase, mitochondrial"/>
    <property type="match status" value="1"/>
</dbReference>
<comment type="caution">
    <text evidence="10">The sequence shown here is derived from an EMBL/GenBank/DDBJ whole genome shotgun (WGS) entry which is preliminary data.</text>
</comment>
<feature type="domain" description="FAD-binding PCMH-type" evidence="9">
    <location>
        <begin position="80"/>
        <end position="259"/>
    </location>
</feature>
<gene>
    <name evidence="10" type="ORF">BCR44DRAFT_118124</name>
</gene>
<dbReference type="EMBL" id="MCFL01000020">
    <property type="protein sequence ID" value="ORZ35810.1"/>
    <property type="molecule type" value="Genomic_DNA"/>
</dbReference>
<comment type="similarity">
    <text evidence="2">Belongs to the FAD-binding oxidoreductase/transferase type 4 family.</text>
</comment>
<dbReference type="PANTHER" id="PTHR43716:SF1">
    <property type="entry name" value="D-2-HYDROXYGLUTARATE DEHYDROGENASE, MITOCHONDRIAL"/>
    <property type="match status" value="1"/>
</dbReference>
<dbReference type="InterPro" id="IPR016171">
    <property type="entry name" value="Vanillyl_alc_oxidase_C-sub2"/>
</dbReference>
<keyword evidence="4" id="KW-0274">FAD</keyword>
<dbReference type="InterPro" id="IPR016164">
    <property type="entry name" value="FAD-linked_Oxase-like_C"/>
</dbReference>
<dbReference type="InterPro" id="IPR016167">
    <property type="entry name" value="FAD-bd_PCMH_sub1"/>
</dbReference>
<evidence type="ECO:0000259" key="9">
    <source>
        <dbReference type="PROSITE" id="PS51387"/>
    </source>
</evidence>
<evidence type="ECO:0000256" key="4">
    <source>
        <dbReference type="ARBA" id="ARBA00022827"/>
    </source>
</evidence>
<dbReference type="Gene3D" id="1.10.45.10">
    <property type="entry name" value="Vanillyl-alcohol Oxidase, Chain A, domain 4"/>
    <property type="match status" value="1"/>
</dbReference>
<reference evidence="10 11" key="1">
    <citation type="submission" date="2016-07" db="EMBL/GenBank/DDBJ databases">
        <title>Pervasive Adenine N6-methylation of Active Genes in Fungi.</title>
        <authorList>
            <consortium name="DOE Joint Genome Institute"/>
            <person name="Mondo S.J."/>
            <person name="Dannebaum R.O."/>
            <person name="Kuo R.C."/>
            <person name="Labutti K."/>
            <person name="Haridas S."/>
            <person name="Kuo A."/>
            <person name="Salamov A."/>
            <person name="Ahrendt S.R."/>
            <person name="Lipzen A."/>
            <person name="Sullivan W."/>
            <person name="Andreopoulos W.B."/>
            <person name="Clum A."/>
            <person name="Lindquist E."/>
            <person name="Daum C."/>
            <person name="Ramamoorthy G.K."/>
            <person name="Gryganskyi A."/>
            <person name="Culley D."/>
            <person name="Magnuson J.K."/>
            <person name="James T.Y."/>
            <person name="O'Malley M.A."/>
            <person name="Stajich J.E."/>
            <person name="Spatafora J.W."/>
            <person name="Visel A."/>
            <person name="Grigoriev I.V."/>
        </authorList>
    </citation>
    <scope>NUCLEOTIDE SEQUENCE [LARGE SCALE GENOMIC DNA]</scope>
    <source>
        <strain evidence="10 11">PL171</strain>
    </source>
</reference>
<dbReference type="AlphaFoldDB" id="A0A1Y2HMJ0"/>
<dbReference type="SUPFAM" id="SSF56176">
    <property type="entry name" value="FAD-binding/transporter-associated domain-like"/>
    <property type="match status" value="1"/>
</dbReference>
<dbReference type="InterPro" id="IPR051264">
    <property type="entry name" value="FAD-oxidored/transferase_4"/>
</dbReference>
<feature type="region of interest" description="Disordered" evidence="8">
    <location>
        <begin position="1"/>
        <end position="29"/>
    </location>
</feature>
<sequence>MARPFTTATRPLLGGHAVPQPTAARDPSLKRNPAFARLTPADIAHFQSILPSASAVLYADGAAVTQDDLLPYNMDWMRKYRGQSSLVLRPSTTDQVSKILKYCHARGLAVVPQGGNTGLVGGSVPVFDEIVLNLANMNKIRSFDAVSGVITVDAGCILEVVDDHLRTFGHMMPLDLGAKGSCQIGGNLATNAGGLRVLRYGSLRGSVLGVEAVLPNGDVLDTLVPLRKDNTGLDLKQLMIGAEGTLGVITAASILAPVRPNATHVAVVAVPDYAGVQAAFLNARTMLGETLSAFEFWDSAACQLVDEHLSHVRHPLESQQPGAFNVLVETAGADAEHNMAKLDAYLEKLMDEGVAVDGAVAQDQAQALAIWAVREGIPEACSKAGAVFKYDVSVPVPDLYELVEATRTRLAELKVPGVLSVIGYGHVGDGNLHLNVAAEDYTKQVTNALEPFVYEWVASKRGSISAEHGLGLMKPKHLHYSKTKQAIDLMQQIKKVVDPKGIMNPYKYLPEPEH</sequence>
<evidence type="ECO:0000256" key="6">
    <source>
        <dbReference type="ARBA" id="ARBA00038897"/>
    </source>
</evidence>
<dbReference type="PROSITE" id="PS51387">
    <property type="entry name" value="FAD_PCMH"/>
    <property type="match status" value="1"/>
</dbReference>
<evidence type="ECO:0000256" key="1">
    <source>
        <dbReference type="ARBA" id="ARBA00001974"/>
    </source>
</evidence>
<dbReference type="InterPro" id="IPR004113">
    <property type="entry name" value="FAD-bd_oxidored_4_C"/>
</dbReference>
<dbReference type="Pfam" id="PF02913">
    <property type="entry name" value="FAD-oxidase_C"/>
    <property type="match status" value="1"/>
</dbReference>
<evidence type="ECO:0000256" key="3">
    <source>
        <dbReference type="ARBA" id="ARBA00022630"/>
    </source>
</evidence>
<evidence type="ECO:0000256" key="8">
    <source>
        <dbReference type="SAM" id="MobiDB-lite"/>
    </source>
</evidence>